<dbReference type="InterPro" id="IPR036388">
    <property type="entry name" value="WH-like_DNA-bd_sf"/>
</dbReference>
<feature type="domain" description="HTH hxlR-type" evidence="4">
    <location>
        <begin position="15"/>
        <end position="114"/>
    </location>
</feature>
<evidence type="ECO:0000256" key="3">
    <source>
        <dbReference type="ARBA" id="ARBA00023163"/>
    </source>
</evidence>
<dbReference type="SUPFAM" id="SSF46785">
    <property type="entry name" value="Winged helix' DNA-binding domain"/>
    <property type="match status" value="1"/>
</dbReference>
<dbReference type="InterPro" id="IPR036390">
    <property type="entry name" value="WH_DNA-bd_sf"/>
</dbReference>
<dbReference type="InterPro" id="IPR002577">
    <property type="entry name" value="HTH_HxlR"/>
</dbReference>
<organism evidence="5">
    <name type="scientific">Streptomyces sp. R02</name>
    <dbReference type="NCBI Taxonomy" id="3238623"/>
    <lineage>
        <taxon>Bacteria</taxon>
        <taxon>Bacillati</taxon>
        <taxon>Actinomycetota</taxon>
        <taxon>Actinomycetes</taxon>
        <taxon>Kitasatosporales</taxon>
        <taxon>Streptomycetaceae</taxon>
        <taxon>Streptomyces</taxon>
    </lineage>
</organism>
<keyword evidence="2" id="KW-0238">DNA-binding</keyword>
<dbReference type="Pfam" id="PF01638">
    <property type="entry name" value="HxlR"/>
    <property type="match status" value="1"/>
</dbReference>
<dbReference type="PANTHER" id="PTHR33204:SF37">
    <property type="entry name" value="HTH-TYPE TRANSCRIPTIONAL REGULATOR YODB"/>
    <property type="match status" value="1"/>
</dbReference>
<dbReference type="EMBL" id="CP163429">
    <property type="protein sequence ID" value="XDP92276.1"/>
    <property type="molecule type" value="Genomic_DNA"/>
</dbReference>
<accession>A0AB39LEE7</accession>
<protein>
    <submittedName>
        <fullName evidence="5">Winged helix-turn-helix transcriptional regulator</fullName>
    </submittedName>
</protein>
<sequence length="125" mass="14072">MPRQLERSSIHDDTCPRFQEVLETVGRRWTGSILMAAVQGATRFGEYRAVIDGISDRLLSQRLKELENEGLVRRTVVPSTPVQITYTLSPLGEELLEALQPLVRWSTRRTACKAHTPRGTEAARA</sequence>
<name>A0AB39LEE7_9ACTN</name>
<keyword evidence="1" id="KW-0805">Transcription regulation</keyword>
<reference evidence="5" key="1">
    <citation type="submission" date="2024-07" db="EMBL/GenBank/DDBJ databases">
        <authorList>
            <person name="Yu S.T."/>
        </authorList>
    </citation>
    <scope>NUCLEOTIDE SEQUENCE</scope>
    <source>
        <strain evidence="5">R02</strain>
    </source>
</reference>
<proteinExistence type="predicted"/>
<gene>
    <name evidence="5" type="ORF">AB5J57_01565</name>
</gene>
<evidence type="ECO:0000313" key="5">
    <source>
        <dbReference type="EMBL" id="XDP92276.1"/>
    </source>
</evidence>
<keyword evidence="3" id="KW-0804">Transcription</keyword>
<evidence type="ECO:0000259" key="4">
    <source>
        <dbReference type="PROSITE" id="PS51118"/>
    </source>
</evidence>
<dbReference type="PANTHER" id="PTHR33204">
    <property type="entry name" value="TRANSCRIPTIONAL REGULATOR, MARR FAMILY"/>
    <property type="match status" value="1"/>
</dbReference>
<dbReference type="PROSITE" id="PS51118">
    <property type="entry name" value="HTH_HXLR"/>
    <property type="match status" value="1"/>
</dbReference>
<dbReference type="RefSeq" id="WP_369154165.1">
    <property type="nucleotide sequence ID" value="NZ_CP163429.1"/>
</dbReference>
<evidence type="ECO:0000256" key="2">
    <source>
        <dbReference type="ARBA" id="ARBA00023125"/>
    </source>
</evidence>
<evidence type="ECO:0000256" key="1">
    <source>
        <dbReference type="ARBA" id="ARBA00023015"/>
    </source>
</evidence>
<dbReference type="AlphaFoldDB" id="A0AB39LEE7"/>
<dbReference type="GO" id="GO:0003677">
    <property type="term" value="F:DNA binding"/>
    <property type="evidence" value="ECO:0007669"/>
    <property type="project" value="UniProtKB-KW"/>
</dbReference>
<dbReference type="Gene3D" id="1.10.10.10">
    <property type="entry name" value="Winged helix-like DNA-binding domain superfamily/Winged helix DNA-binding domain"/>
    <property type="match status" value="1"/>
</dbReference>